<evidence type="ECO:0000256" key="1">
    <source>
        <dbReference type="SAM" id="SignalP"/>
    </source>
</evidence>
<dbReference type="AlphaFoldDB" id="A0A140PSB4"/>
<dbReference type="EMBL" id="CP007062">
    <property type="protein sequence ID" value="EEO43363.1"/>
    <property type="molecule type" value="Genomic_DNA"/>
</dbReference>
<name>A0A140PSB4_9FUSO</name>
<dbReference type="KEGG" id="fne:FSDG_01922"/>
<dbReference type="Gene3D" id="2.30.30.40">
    <property type="entry name" value="SH3 Domains"/>
    <property type="match status" value="2"/>
</dbReference>
<dbReference type="SMART" id="SM00287">
    <property type="entry name" value="SH3b"/>
    <property type="match status" value="2"/>
</dbReference>
<dbReference type="HOGENOM" id="CLU_124885_0_0_0"/>
<dbReference type="RefSeq" id="WP_005910026.1">
    <property type="nucleotide sequence ID" value="NZ_AKBT01000001.1"/>
</dbReference>
<dbReference type="PANTHER" id="PTHR34408">
    <property type="entry name" value="FAMILY PROTEIN, PUTATIVE-RELATED"/>
    <property type="match status" value="1"/>
</dbReference>
<dbReference type="Pfam" id="PF08239">
    <property type="entry name" value="SH3_3"/>
    <property type="match status" value="2"/>
</dbReference>
<dbReference type="InterPro" id="IPR003646">
    <property type="entry name" value="SH3-like_bac-type"/>
</dbReference>
<protein>
    <recommendedName>
        <fullName evidence="2">SH3b domain-containing protein</fullName>
    </recommendedName>
</protein>
<dbReference type="Proteomes" id="UP000002799">
    <property type="component" value="Chromosome"/>
</dbReference>
<reference evidence="3 4" key="1">
    <citation type="submission" date="2013-11" db="EMBL/GenBank/DDBJ databases">
        <title>The Genome Sequence of Fusobacterium sp. 7_1.</title>
        <authorList>
            <consortium name="The Broad Institute Genome Sequencing Platform"/>
            <person name="Earl A."/>
            <person name="Ward D."/>
            <person name="Feldgarden M."/>
            <person name="Gevers D."/>
            <person name="Strauss J."/>
            <person name="Ambrose C.E."/>
            <person name="Allen-Vercoe E."/>
            <person name="Walker B."/>
            <person name="Young S.K."/>
            <person name="Zeng Q."/>
            <person name="Gargeya S."/>
            <person name="Fitzgerald M."/>
            <person name="Haas B."/>
            <person name="Abouelleil A."/>
            <person name="Alvarado L."/>
            <person name="Arachchi H.M."/>
            <person name="Berlin A.M."/>
            <person name="Chapman S.B."/>
            <person name="Goldberg J."/>
            <person name="Griggs A."/>
            <person name="Gujja S."/>
            <person name="Hansen M."/>
            <person name="Howarth C."/>
            <person name="Imamovic A."/>
            <person name="Larimer J."/>
            <person name="McCowen C."/>
            <person name="Montmayeur A."/>
            <person name="Murphy C."/>
            <person name="Neiman D."/>
            <person name="Pearson M."/>
            <person name="Priest M."/>
            <person name="Roberts A."/>
            <person name="Saif S."/>
            <person name="Shea T."/>
            <person name="Sisk P."/>
            <person name="Sykes S."/>
            <person name="Wortman J."/>
            <person name="Nusbaum C."/>
            <person name="Birren B."/>
        </authorList>
    </citation>
    <scope>NUCLEOTIDE SEQUENCE [LARGE SCALE GENOMIC DNA]</scope>
    <source>
        <strain evidence="3 4">7_1</strain>
    </source>
</reference>
<evidence type="ECO:0000259" key="2">
    <source>
        <dbReference type="PROSITE" id="PS51781"/>
    </source>
</evidence>
<evidence type="ECO:0000313" key="3">
    <source>
        <dbReference type="EMBL" id="EEO43363.1"/>
    </source>
</evidence>
<organism evidence="3">
    <name type="scientific">Fusobacterium animalis 7_1</name>
    <dbReference type="NCBI Taxonomy" id="457405"/>
    <lineage>
        <taxon>Bacteria</taxon>
        <taxon>Fusobacteriati</taxon>
        <taxon>Fusobacteriota</taxon>
        <taxon>Fusobacteriia</taxon>
        <taxon>Fusobacteriales</taxon>
        <taxon>Fusobacteriaceae</taxon>
        <taxon>Fusobacterium</taxon>
    </lineage>
</organism>
<gene>
    <name evidence="3" type="ORF">FSDG_01922</name>
</gene>
<feature type="domain" description="SH3b" evidence="2">
    <location>
        <begin position="89"/>
        <end position="154"/>
    </location>
</feature>
<dbReference type="PANTHER" id="PTHR34408:SF1">
    <property type="entry name" value="GLYCOSYL HYDROLASE FAMILY 19 DOMAIN-CONTAINING PROTEIN HI_1415"/>
    <property type="match status" value="1"/>
</dbReference>
<dbReference type="eggNOG" id="COG3103">
    <property type="taxonomic scope" value="Bacteria"/>
</dbReference>
<evidence type="ECO:0000313" key="4">
    <source>
        <dbReference type="Proteomes" id="UP000002799"/>
    </source>
</evidence>
<proteinExistence type="predicted"/>
<feature type="chain" id="PRO_5007304085" description="SH3b domain-containing protein" evidence="1">
    <location>
        <begin position="20"/>
        <end position="155"/>
    </location>
</feature>
<accession>A0A140PSB4</accession>
<dbReference type="PROSITE" id="PS51781">
    <property type="entry name" value="SH3B"/>
    <property type="match status" value="1"/>
</dbReference>
<dbReference type="InterPro" id="IPR052354">
    <property type="entry name" value="Cell_Wall_Dynamics_Protein"/>
</dbReference>
<feature type="signal peptide" evidence="1">
    <location>
        <begin position="1"/>
        <end position="19"/>
    </location>
</feature>
<keyword evidence="1" id="KW-0732">Signal</keyword>
<sequence>MKKILLFLMFLILSLTSLAERFVVSSKDGYANLRKEATTNSKVIMKVDNSTQITLLFKNGDWYYVEIFKNNPLLYAEGYIHKSQLELHPETYVVFSKDGYANLRRGTTINSEILDVLDNGEYVTKLDEVGEWYRVEYAAFDGGYIHKSQLKKYTK</sequence>